<proteinExistence type="predicted"/>
<dbReference type="EMBL" id="BSXT01001507">
    <property type="protein sequence ID" value="GMF43038.1"/>
    <property type="molecule type" value="Genomic_DNA"/>
</dbReference>
<sequence length="417" mass="44601">MVWMCKEGLAAGIVTEDSDVVVYCLTANVSSPVLVKLEDNGSAQTAVKHIFNYRGAPAHLRVQRLVSKLSSSGTKIPDEFMQQFMKAETIFYHHIVFNPKKRSCEFLINERHGNCFPDILQCAKESLGIASTEDKVDLASIPQQQDLHASATSTKSFLGQICSRDIVEQIYNGELCPRTLRGSAESPTSSQTAQTSGGYQAGYNPVAGLPIDGDGFDDHVGKTRQPAFHAAVVRPAVNKPSPAVIAQQLENRKRAQALERESSLKSLMSIYNAAAATAPTASSTNDEGQSLTSATRTIVSDLKHSNEGKVASLANASAAPSVHALSSTATVFKAKVTATSMKDLVKKHSQSVQASKSPEAQAPVPKVVPQSAPESRKRPRPGLSKPVVNSARKARAVASKSSATSGRKTLLDFFKQA</sequence>
<feature type="region of interest" description="Disordered" evidence="1">
    <location>
        <begin position="181"/>
        <end position="201"/>
    </location>
</feature>
<comment type="caution">
    <text evidence="2">The sequence shown here is derived from an EMBL/GenBank/DDBJ whole genome shotgun (WGS) entry which is preliminary data.</text>
</comment>
<organism evidence="2 3">
    <name type="scientific">Phytophthora fragariaefolia</name>
    <dbReference type="NCBI Taxonomy" id="1490495"/>
    <lineage>
        <taxon>Eukaryota</taxon>
        <taxon>Sar</taxon>
        <taxon>Stramenopiles</taxon>
        <taxon>Oomycota</taxon>
        <taxon>Peronosporomycetes</taxon>
        <taxon>Peronosporales</taxon>
        <taxon>Peronosporaceae</taxon>
        <taxon>Phytophthora</taxon>
    </lineage>
</organism>
<dbReference type="AlphaFoldDB" id="A0A9W6XN57"/>
<name>A0A9W6XN57_9STRA</name>
<feature type="region of interest" description="Disordered" evidence="1">
    <location>
        <begin position="347"/>
        <end position="417"/>
    </location>
</feature>
<dbReference type="OrthoDB" id="26491at2759"/>
<evidence type="ECO:0000313" key="3">
    <source>
        <dbReference type="Proteomes" id="UP001165121"/>
    </source>
</evidence>
<evidence type="ECO:0000256" key="1">
    <source>
        <dbReference type="SAM" id="MobiDB-lite"/>
    </source>
</evidence>
<keyword evidence="3" id="KW-1185">Reference proteome</keyword>
<gene>
    <name evidence="2" type="ORF">Pfra01_001436300</name>
</gene>
<accession>A0A9W6XN57</accession>
<protein>
    <submittedName>
        <fullName evidence="2">Unnamed protein product</fullName>
    </submittedName>
</protein>
<reference evidence="2" key="1">
    <citation type="submission" date="2023-04" db="EMBL/GenBank/DDBJ databases">
        <title>Phytophthora fragariaefolia NBRC 109709.</title>
        <authorList>
            <person name="Ichikawa N."/>
            <person name="Sato H."/>
            <person name="Tonouchi N."/>
        </authorList>
    </citation>
    <scope>NUCLEOTIDE SEQUENCE</scope>
    <source>
        <strain evidence="2">NBRC 109709</strain>
    </source>
</reference>
<evidence type="ECO:0000313" key="2">
    <source>
        <dbReference type="EMBL" id="GMF43038.1"/>
    </source>
</evidence>
<feature type="compositionally biased region" description="Low complexity" evidence="1">
    <location>
        <begin position="396"/>
        <end position="405"/>
    </location>
</feature>
<feature type="compositionally biased region" description="Polar residues" evidence="1">
    <location>
        <begin position="185"/>
        <end position="198"/>
    </location>
</feature>
<dbReference type="Proteomes" id="UP001165121">
    <property type="component" value="Unassembled WGS sequence"/>
</dbReference>